<keyword evidence="11" id="KW-0560">Oxidoreductase</keyword>
<dbReference type="Gene3D" id="1.20.990.10">
    <property type="entry name" value="NADPH-cytochrome p450 Reductase, Chain A, domain 3"/>
    <property type="match status" value="1"/>
</dbReference>
<dbReference type="CDD" id="cd06199">
    <property type="entry name" value="SiR"/>
    <property type="match status" value="1"/>
</dbReference>
<dbReference type="Gene3D" id="2.40.30.10">
    <property type="entry name" value="Translation factors"/>
    <property type="match status" value="1"/>
</dbReference>
<evidence type="ECO:0000256" key="2">
    <source>
        <dbReference type="ARBA" id="ARBA00001974"/>
    </source>
</evidence>
<feature type="compositionally biased region" description="Low complexity" evidence="16">
    <location>
        <begin position="151"/>
        <end position="169"/>
    </location>
</feature>
<evidence type="ECO:0000256" key="3">
    <source>
        <dbReference type="ARBA" id="ARBA00012604"/>
    </source>
</evidence>
<evidence type="ECO:0000256" key="4">
    <source>
        <dbReference type="ARBA" id="ARBA00022485"/>
    </source>
</evidence>
<dbReference type="PANTHER" id="PTHR19384">
    <property type="entry name" value="NITRIC OXIDE SYNTHASE-RELATED"/>
    <property type="match status" value="1"/>
</dbReference>
<dbReference type="SUPFAM" id="SSF52343">
    <property type="entry name" value="Ferredoxin reductase-like, C-terminal NADP-linked domain"/>
    <property type="match status" value="1"/>
</dbReference>
<protein>
    <recommendedName>
        <fullName evidence="3">assimilatory sulfite reductase (NADPH)</fullName>
        <ecNumber evidence="3">1.8.1.2</ecNumber>
    </recommendedName>
</protein>
<dbReference type="InterPro" id="IPR039261">
    <property type="entry name" value="FNR_nucleotide-bd"/>
</dbReference>
<dbReference type="InterPro" id="IPR017938">
    <property type="entry name" value="Riboflavin_synthase-like_b-brl"/>
</dbReference>
<proteinExistence type="predicted"/>
<name>A0A4R3M4Q4_9HYPH</name>
<comment type="cofactor">
    <cofactor evidence="2">
        <name>FAD</name>
        <dbReference type="ChEBI" id="CHEBI:57692"/>
    </cofactor>
</comment>
<sequence length="538" mass="56262">MILQSPPAVVPYLPESAPFTPEQRAWLNGFFAGIFSADAAPGATALSAEASAALMPGGPAAAAEDDGAPWHDAAMPLGERMKLAEGRPLARRMMAAMAQQDCGQCGYLCETYSKAIADGTETALNLCAPGGKETLRMLKALAAEQSADGAAPTAAPAASAPPVAAPAAPRGTRENPGEVTFLGRTRLNKDGSAKETWHIEFDLAGSGIDYAAGDSLGLFPVNDPGLVAAVLAALDAPADYPVGETTLGAALSHGVCLKSAPDALFTLFSYLTGGTRKAKARALAAGEDPDGDAATLDVLAALEKFAGTRPDPEAVIECLEPLQPRLYSISSSPKATPGRLSLTVDAVRYEAGGRTRLGVCSTFLGGRVPPGTRMKAYLQKAHGFGLPAESARPIIMVGPGTGIAPFRAFLHERMATRAPGRNWLFFGHQRRDTDFFYEDELAGLQAAGVLTRLDTAWSRDGAEKVYVQDRIRQAGAELWAWLSDGAHFYICGDAQRMAKDVEAALVDVAAAQGGLARAAAANFLADLKKAGRYQADVY</sequence>
<dbReference type="NCBIfam" id="NF004859">
    <property type="entry name" value="PRK06214.1"/>
    <property type="match status" value="1"/>
</dbReference>
<dbReference type="GO" id="GO:0046872">
    <property type="term" value="F:metal ion binding"/>
    <property type="evidence" value="ECO:0007669"/>
    <property type="project" value="UniProtKB-KW"/>
</dbReference>
<accession>A0A4R3M4Q4</accession>
<dbReference type="InterPro" id="IPR003097">
    <property type="entry name" value="CysJ-like_FAD-binding"/>
</dbReference>
<comment type="caution">
    <text evidence="19">The sequence shown here is derived from an EMBL/GenBank/DDBJ whole genome shotgun (WGS) entry which is preliminary data.</text>
</comment>
<evidence type="ECO:0000256" key="9">
    <source>
        <dbReference type="ARBA" id="ARBA00022857"/>
    </source>
</evidence>
<feature type="domain" description="FAD-binding FR-type" evidence="17">
    <location>
        <begin position="174"/>
        <end position="387"/>
    </location>
</feature>
<dbReference type="AlphaFoldDB" id="A0A4R3M4Q4"/>
<keyword evidence="13" id="KW-0411">Iron-sulfur</keyword>
<evidence type="ECO:0000256" key="10">
    <source>
        <dbReference type="ARBA" id="ARBA00022982"/>
    </source>
</evidence>
<dbReference type="Pfam" id="PF00667">
    <property type="entry name" value="FAD_binding_1"/>
    <property type="match status" value="2"/>
</dbReference>
<evidence type="ECO:0000256" key="5">
    <source>
        <dbReference type="ARBA" id="ARBA00022630"/>
    </source>
</evidence>
<keyword evidence="10" id="KW-0249">Electron transport</keyword>
<evidence type="ECO:0000256" key="6">
    <source>
        <dbReference type="ARBA" id="ARBA00022643"/>
    </source>
</evidence>
<dbReference type="GO" id="GO:0051539">
    <property type="term" value="F:4 iron, 4 sulfur cluster binding"/>
    <property type="evidence" value="ECO:0007669"/>
    <property type="project" value="UniProtKB-KW"/>
</dbReference>
<keyword evidence="14" id="KW-0028">Amino-acid biosynthesis</keyword>
<dbReference type="Proteomes" id="UP000294664">
    <property type="component" value="Unassembled WGS sequence"/>
</dbReference>
<keyword evidence="5" id="KW-0285">Flavoprotein</keyword>
<evidence type="ECO:0000256" key="15">
    <source>
        <dbReference type="ARBA" id="ARBA00052219"/>
    </source>
</evidence>
<dbReference type="InterPro" id="IPR007202">
    <property type="entry name" value="4Fe-4S_dom"/>
</dbReference>
<dbReference type="SUPFAM" id="SSF63380">
    <property type="entry name" value="Riboflavin synthase domain-like"/>
    <property type="match status" value="1"/>
</dbReference>
<dbReference type="InterPro" id="IPR023173">
    <property type="entry name" value="NADPH_Cyt_P450_Rdtase_alpha"/>
</dbReference>
<dbReference type="GO" id="GO:0005829">
    <property type="term" value="C:cytosol"/>
    <property type="evidence" value="ECO:0007669"/>
    <property type="project" value="TreeGrafter"/>
</dbReference>
<evidence type="ECO:0000259" key="17">
    <source>
        <dbReference type="PROSITE" id="PS51384"/>
    </source>
</evidence>
<evidence type="ECO:0000256" key="12">
    <source>
        <dbReference type="ARBA" id="ARBA00023004"/>
    </source>
</evidence>
<dbReference type="GO" id="GO:0004783">
    <property type="term" value="F:sulfite reductase (NADPH) activity"/>
    <property type="evidence" value="ECO:0007669"/>
    <property type="project" value="UniProtKB-EC"/>
</dbReference>
<dbReference type="InterPro" id="IPR017927">
    <property type="entry name" value="FAD-bd_FR_type"/>
</dbReference>
<evidence type="ECO:0000313" key="19">
    <source>
        <dbReference type="EMBL" id="TCT08012.1"/>
    </source>
</evidence>
<dbReference type="RefSeq" id="WP_132029570.1">
    <property type="nucleotide sequence ID" value="NZ_SMAI01000001.1"/>
</dbReference>
<keyword evidence="20" id="KW-1185">Reference proteome</keyword>
<dbReference type="PROSITE" id="PS51656">
    <property type="entry name" value="4FE4S"/>
    <property type="match status" value="1"/>
</dbReference>
<dbReference type="InterPro" id="IPR001433">
    <property type="entry name" value="OxRdtase_FAD/NAD-bd"/>
</dbReference>
<dbReference type="FunFam" id="3.40.50.80:FF:000001">
    <property type="entry name" value="NADPH--cytochrome P450 reductase 1"/>
    <property type="match status" value="1"/>
</dbReference>
<dbReference type="EC" id="1.8.1.2" evidence="3"/>
<evidence type="ECO:0000259" key="18">
    <source>
        <dbReference type="PROSITE" id="PS51656"/>
    </source>
</evidence>
<evidence type="ECO:0000256" key="8">
    <source>
        <dbReference type="ARBA" id="ARBA00022827"/>
    </source>
</evidence>
<dbReference type="GO" id="GO:0019344">
    <property type="term" value="P:cysteine biosynthetic process"/>
    <property type="evidence" value="ECO:0007669"/>
    <property type="project" value="UniProtKB-KW"/>
</dbReference>
<feature type="domain" description="4Fe-4S" evidence="18">
    <location>
        <begin position="85"/>
        <end position="144"/>
    </location>
</feature>
<evidence type="ECO:0000256" key="16">
    <source>
        <dbReference type="SAM" id="MobiDB-lite"/>
    </source>
</evidence>
<organism evidence="19 20">
    <name type="scientific">Aquabacter spiritensis</name>
    <dbReference type="NCBI Taxonomy" id="933073"/>
    <lineage>
        <taxon>Bacteria</taxon>
        <taxon>Pseudomonadati</taxon>
        <taxon>Pseudomonadota</taxon>
        <taxon>Alphaproteobacteria</taxon>
        <taxon>Hyphomicrobiales</taxon>
        <taxon>Xanthobacteraceae</taxon>
        <taxon>Aquabacter</taxon>
    </lineage>
</organism>
<evidence type="ECO:0000256" key="14">
    <source>
        <dbReference type="ARBA" id="ARBA00023192"/>
    </source>
</evidence>
<evidence type="ECO:0000256" key="1">
    <source>
        <dbReference type="ARBA" id="ARBA00001917"/>
    </source>
</evidence>
<evidence type="ECO:0000313" key="20">
    <source>
        <dbReference type="Proteomes" id="UP000294664"/>
    </source>
</evidence>
<dbReference type="PRINTS" id="PR00371">
    <property type="entry name" value="FPNCR"/>
</dbReference>
<dbReference type="GO" id="GO:0050660">
    <property type="term" value="F:flavin adenine dinucleotide binding"/>
    <property type="evidence" value="ECO:0007669"/>
    <property type="project" value="TreeGrafter"/>
</dbReference>
<dbReference type="PROSITE" id="PS51384">
    <property type="entry name" value="FAD_FR"/>
    <property type="match status" value="1"/>
</dbReference>
<evidence type="ECO:0000256" key="13">
    <source>
        <dbReference type="ARBA" id="ARBA00023014"/>
    </source>
</evidence>
<dbReference type="GO" id="GO:0010181">
    <property type="term" value="F:FMN binding"/>
    <property type="evidence" value="ECO:0007669"/>
    <property type="project" value="TreeGrafter"/>
</dbReference>
<keyword evidence="9" id="KW-0521">NADP</keyword>
<keyword evidence="8" id="KW-0274">FAD</keyword>
<comment type="cofactor">
    <cofactor evidence="1">
        <name>FMN</name>
        <dbReference type="ChEBI" id="CHEBI:58210"/>
    </cofactor>
</comment>
<evidence type="ECO:0000256" key="7">
    <source>
        <dbReference type="ARBA" id="ARBA00022723"/>
    </source>
</evidence>
<dbReference type="Gene3D" id="3.40.50.80">
    <property type="entry name" value="Nucleotide-binding domain of ferredoxin-NADP reductase (FNR) module"/>
    <property type="match status" value="1"/>
</dbReference>
<reference evidence="19 20" key="1">
    <citation type="submission" date="2019-03" db="EMBL/GenBank/DDBJ databases">
        <title>Genomic Encyclopedia of Type Strains, Phase IV (KMG-IV): sequencing the most valuable type-strain genomes for metagenomic binning, comparative biology and taxonomic classification.</title>
        <authorList>
            <person name="Goeker M."/>
        </authorList>
    </citation>
    <scope>NUCLEOTIDE SEQUENCE [LARGE SCALE GENOMIC DNA]</scope>
    <source>
        <strain evidence="19 20">DSM 9035</strain>
    </source>
</reference>
<keyword evidence="4" id="KW-0004">4Fe-4S</keyword>
<dbReference type="EMBL" id="SMAI01000001">
    <property type="protein sequence ID" value="TCT08012.1"/>
    <property type="molecule type" value="Genomic_DNA"/>
</dbReference>
<dbReference type="Pfam" id="PF00175">
    <property type="entry name" value="NAD_binding_1"/>
    <property type="match status" value="1"/>
</dbReference>
<gene>
    <name evidence="19" type="ORF">EDC64_101531</name>
</gene>
<keyword evidence="7" id="KW-0479">Metal-binding</keyword>
<dbReference type="OrthoDB" id="9816402at2"/>
<feature type="region of interest" description="Disordered" evidence="16">
    <location>
        <begin position="151"/>
        <end position="178"/>
    </location>
</feature>
<keyword evidence="12" id="KW-0408">Iron</keyword>
<evidence type="ECO:0000256" key="11">
    <source>
        <dbReference type="ARBA" id="ARBA00023002"/>
    </source>
</evidence>
<comment type="catalytic activity">
    <reaction evidence="15">
        <text>hydrogen sulfide + 3 NADP(+) + 3 H2O = sulfite + 3 NADPH + 4 H(+)</text>
        <dbReference type="Rhea" id="RHEA:13801"/>
        <dbReference type="ChEBI" id="CHEBI:15377"/>
        <dbReference type="ChEBI" id="CHEBI:15378"/>
        <dbReference type="ChEBI" id="CHEBI:17359"/>
        <dbReference type="ChEBI" id="CHEBI:29919"/>
        <dbReference type="ChEBI" id="CHEBI:57783"/>
        <dbReference type="ChEBI" id="CHEBI:58349"/>
        <dbReference type="EC" id="1.8.1.2"/>
    </reaction>
</comment>
<dbReference type="PANTHER" id="PTHR19384:SF128">
    <property type="entry name" value="NADPH OXIDOREDUCTASE A"/>
    <property type="match status" value="1"/>
</dbReference>
<keyword evidence="14" id="KW-0198">Cysteine biosynthesis</keyword>
<dbReference type="InterPro" id="IPR001709">
    <property type="entry name" value="Flavoprot_Pyr_Nucl_cyt_Rdtase"/>
</dbReference>
<keyword evidence="6" id="KW-0288">FMN</keyword>
<keyword evidence="10" id="KW-0813">Transport</keyword>